<organism evidence="7 8">
    <name type="scientific">Rhodoferax ferrireducens</name>
    <dbReference type="NCBI Taxonomy" id="192843"/>
    <lineage>
        <taxon>Bacteria</taxon>
        <taxon>Pseudomonadati</taxon>
        <taxon>Pseudomonadota</taxon>
        <taxon>Betaproteobacteria</taxon>
        <taxon>Burkholderiales</taxon>
        <taxon>Comamonadaceae</taxon>
        <taxon>Rhodoferax</taxon>
    </lineage>
</organism>
<comment type="subcellular location">
    <subcellularLocation>
        <location evidence="1">Membrane</location>
    </subcellularLocation>
</comment>
<keyword evidence="3" id="KW-0677">Repeat</keyword>
<gene>
    <name evidence="7" type="ORF">J2X19_000913</name>
</gene>
<sequence>MKNILKTTLAISAMAVAAQVAAQVTFYENENFEGRSFTTQNEVRNFDRAGFNDRASSVIVFGERQEVCEDSQFRGRCVVLRAGRYPSLSAMGLNDRVSSVRTVDRNARVDDNRYAPPPMPVYDNRRRNNERLFEADVTSVRAVLGTPQQRCWMEKEEVQSRGNANIGGAVVGALLGGVLGHQVGGGRGQDIATAGGAVAGAAVGANVGRNGQPTTQDVQRCATEPASTRPEYWDVTYNFRGQEHRIQMTTPPGRTVTVNRRGEPRA</sequence>
<evidence type="ECO:0000256" key="4">
    <source>
        <dbReference type="ARBA" id="ARBA00023136"/>
    </source>
</evidence>
<dbReference type="EMBL" id="JAVDXT010000001">
    <property type="protein sequence ID" value="MDR7376255.1"/>
    <property type="molecule type" value="Genomic_DNA"/>
</dbReference>
<protein>
    <submittedName>
        <fullName evidence="7">Uncharacterized protein YcfJ</fullName>
    </submittedName>
</protein>
<dbReference type="InterPro" id="IPR008816">
    <property type="entry name" value="Gly_zipper_2TM_dom"/>
</dbReference>
<evidence type="ECO:0000313" key="7">
    <source>
        <dbReference type="EMBL" id="MDR7376255.1"/>
    </source>
</evidence>
<feature type="domain" description="Beta/gamma crystallin 'Greek key'" evidence="6">
    <location>
        <begin position="22"/>
        <end position="62"/>
    </location>
</feature>
<dbReference type="Pfam" id="PF00030">
    <property type="entry name" value="Crystall"/>
    <property type="match status" value="1"/>
</dbReference>
<evidence type="ECO:0000256" key="2">
    <source>
        <dbReference type="ARBA" id="ARBA00009646"/>
    </source>
</evidence>
<dbReference type="Pfam" id="PF05433">
    <property type="entry name" value="Rick_17kDa_Anti"/>
    <property type="match status" value="1"/>
</dbReference>
<evidence type="ECO:0000256" key="1">
    <source>
        <dbReference type="ARBA" id="ARBA00004370"/>
    </source>
</evidence>
<dbReference type="InterPro" id="IPR001064">
    <property type="entry name" value="Beta/gamma_crystallin"/>
</dbReference>
<keyword evidence="8" id="KW-1185">Reference proteome</keyword>
<evidence type="ECO:0000256" key="5">
    <source>
        <dbReference type="SAM" id="SignalP"/>
    </source>
</evidence>
<proteinExistence type="inferred from homology"/>
<feature type="signal peptide" evidence="5">
    <location>
        <begin position="1"/>
        <end position="22"/>
    </location>
</feature>
<dbReference type="PANTHER" id="PTHR35603:SF2">
    <property type="entry name" value="OUTER MEMBRANE LIPOPROTEIN"/>
    <property type="match status" value="1"/>
</dbReference>
<keyword evidence="4" id="KW-0472">Membrane</keyword>
<dbReference type="InterPro" id="IPR011024">
    <property type="entry name" value="G_crystallin-like"/>
</dbReference>
<dbReference type="PANTHER" id="PTHR35603">
    <property type="match status" value="1"/>
</dbReference>
<dbReference type="SMART" id="SM00247">
    <property type="entry name" value="XTALbg"/>
    <property type="match status" value="1"/>
</dbReference>
<comment type="caution">
    <text evidence="7">The sequence shown here is derived from an EMBL/GenBank/DDBJ whole genome shotgun (WGS) entry which is preliminary data.</text>
</comment>
<evidence type="ECO:0000256" key="3">
    <source>
        <dbReference type="ARBA" id="ARBA00022737"/>
    </source>
</evidence>
<dbReference type="PROSITE" id="PS50915">
    <property type="entry name" value="CRYSTALLIN_BETA_GAMMA"/>
    <property type="match status" value="1"/>
</dbReference>
<dbReference type="SUPFAM" id="SSF49695">
    <property type="entry name" value="gamma-Crystallin-like"/>
    <property type="match status" value="1"/>
</dbReference>
<name>A0ABU2C4J0_9BURK</name>
<accession>A0ABU2C4J0</accession>
<reference evidence="7 8" key="1">
    <citation type="submission" date="2023-07" db="EMBL/GenBank/DDBJ databases">
        <title>Sorghum-associated microbial communities from plants grown in Nebraska, USA.</title>
        <authorList>
            <person name="Schachtman D."/>
        </authorList>
    </citation>
    <scope>NUCLEOTIDE SEQUENCE [LARGE SCALE GENOMIC DNA]</scope>
    <source>
        <strain evidence="7 8">BE313</strain>
    </source>
</reference>
<dbReference type="InterPro" id="IPR051407">
    <property type="entry name" value="Bact_OM_lipoprot/Surf_antigen"/>
</dbReference>
<dbReference type="Proteomes" id="UP001180487">
    <property type="component" value="Unassembled WGS sequence"/>
</dbReference>
<feature type="chain" id="PRO_5045607052" evidence="5">
    <location>
        <begin position="23"/>
        <end position="266"/>
    </location>
</feature>
<evidence type="ECO:0000259" key="6">
    <source>
        <dbReference type="PROSITE" id="PS50915"/>
    </source>
</evidence>
<dbReference type="RefSeq" id="WP_116604554.1">
    <property type="nucleotide sequence ID" value="NZ_JAVDXT010000001.1"/>
</dbReference>
<evidence type="ECO:0000313" key="8">
    <source>
        <dbReference type="Proteomes" id="UP001180487"/>
    </source>
</evidence>
<keyword evidence="5" id="KW-0732">Signal</keyword>
<comment type="similarity">
    <text evidence="2">Belongs to the beta/gamma-crystallin family.</text>
</comment>
<dbReference type="Gene3D" id="2.60.20.10">
    <property type="entry name" value="Crystallins"/>
    <property type="match status" value="1"/>
</dbReference>